<comment type="similarity">
    <text evidence="2">Belongs to the PMEI family.</text>
</comment>
<dbReference type="Gene3D" id="1.20.140.40">
    <property type="entry name" value="Invertase/pectin methylesterase inhibitor family protein"/>
    <property type="match status" value="1"/>
</dbReference>
<keyword evidence="3" id="KW-0812">Transmembrane</keyword>
<gene>
    <name evidence="5" type="ORF">CITCOLO1_LOCUS4056</name>
</gene>
<organism evidence="5 6">
    <name type="scientific">Citrullus colocynthis</name>
    <name type="common">colocynth</name>
    <dbReference type="NCBI Taxonomy" id="252529"/>
    <lineage>
        <taxon>Eukaryota</taxon>
        <taxon>Viridiplantae</taxon>
        <taxon>Streptophyta</taxon>
        <taxon>Embryophyta</taxon>
        <taxon>Tracheophyta</taxon>
        <taxon>Spermatophyta</taxon>
        <taxon>Magnoliopsida</taxon>
        <taxon>eudicotyledons</taxon>
        <taxon>Gunneridae</taxon>
        <taxon>Pentapetalae</taxon>
        <taxon>rosids</taxon>
        <taxon>fabids</taxon>
        <taxon>Cucurbitales</taxon>
        <taxon>Cucurbitaceae</taxon>
        <taxon>Benincaseae</taxon>
        <taxon>Citrullus</taxon>
    </lineage>
</organism>
<dbReference type="Proteomes" id="UP001642487">
    <property type="component" value="Chromosome 11"/>
</dbReference>
<dbReference type="PANTHER" id="PTHR31080:SF274">
    <property type="entry name" value="PECTINESTERASE_PECTINESTERASE INHIBITOR 26"/>
    <property type="match status" value="1"/>
</dbReference>
<evidence type="ECO:0000256" key="2">
    <source>
        <dbReference type="ARBA" id="ARBA00038471"/>
    </source>
</evidence>
<reference evidence="5 6" key="1">
    <citation type="submission" date="2024-03" db="EMBL/GenBank/DDBJ databases">
        <authorList>
            <person name="Gkanogiannis A."/>
            <person name="Becerra Lopez-Lavalle L."/>
        </authorList>
    </citation>
    <scope>NUCLEOTIDE SEQUENCE [LARGE SCALE GENOMIC DNA]</scope>
</reference>
<evidence type="ECO:0000313" key="6">
    <source>
        <dbReference type="Proteomes" id="UP001642487"/>
    </source>
</evidence>
<dbReference type="Pfam" id="PF04043">
    <property type="entry name" value="PMEI"/>
    <property type="match status" value="1"/>
</dbReference>
<dbReference type="NCBIfam" id="TIGR01614">
    <property type="entry name" value="PME_inhib"/>
    <property type="match status" value="1"/>
</dbReference>
<dbReference type="EMBL" id="OZ021745">
    <property type="protein sequence ID" value="CAK9312370.1"/>
    <property type="molecule type" value="Genomic_DNA"/>
</dbReference>
<proteinExistence type="inferred from homology"/>
<dbReference type="SUPFAM" id="SSF101148">
    <property type="entry name" value="Plant invertase/pectin methylesterase inhibitor"/>
    <property type="match status" value="1"/>
</dbReference>
<dbReference type="InterPro" id="IPR035513">
    <property type="entry name" value="Invertase/methylesterase_inhib"/>
</dbReference>
<dbReference type="InterPro" id="IPR051955">
    <property type="entry name" value="PME_Inhibitor"/>
</dbReference>
<keyword evidence="1" id="KW-0732">Signal</keyword>
<name>A0ABP0XXX8_9ROSI</name>
<evidence type="ECO:0000259" key="4">
    <source>
        <dbReference type="SMART" id="SM00856"/>
    </source>
</evidence>
<accession>A0ABP0XXX8</accession>
<feature type="transmembrane region" description="Helical" evidence="3">
    <location>
        <begin position="6"/>
        <end position="24"/>
    </location>
</feature>
<dbReference type="SMART" id="SM00856">
    <property type="entry name" value="PMEI"/>
    <property type="match status" value="1"/>
</dbReference>
<sequence length="170" mass="18599">MAASSTTYYICSCFLVVAIMAGVLRRGEALSLNLNLSLDLCRSADYPALCRSVVKGRHNPSTAMESAIQQLMIETKQAMNVARRRKSSAMDVCIEVYDDAYANLETCLSSLKSQDKGTLNINLSAALTDYVTCDDAVAEVGLTSPVTRSNDLLRRMTSNCLYLSSLIRLH</sequence>
<keyword evidence="6" id="KW-1185">Reference proteome</keyword>
<dbReference type="CDD" id="cd15800">
    <property type="entry name" value="PMEI-like_2"/>
    <property type="match status" value="1"/>
</dbReference>
<keyword evidence="3" id="KW-1133">Transmembrane helix</keyword>
<keyword evidence="3" id="KW-0472">Membrane</keyword>
<dbReference type="PANTHER" id="PTHR31080">
    <property type="entry name" value="PECTINESTERASE INHIBITOR-LIKE"/>
    <property type="match status" value="1"/>
</dbReference>
<protein>
    <recommendedName>
        <fullName evidence="4">Pectinesterase inhibitor domain-containing protein</fullName>
    </recommendedName>
</protein>
<evidence type="ECO:0000313" key="5">
    <source>
        <dbReference type="EMBL" id="CAK9312370.1"/>
    </source>
</evidence>
<evidence type="ECO:0000256" key="1">
    <source>
        <dbReference type="ARBA" id="ARBA00022729"/>
    </source>
</evidence>
<feature type="domain" description="Pectinesterase inhibitor" evidence="4">
    <location>
        <begin position="32"/>
        <end position="163"/>
    </location>
</feature>
<evidence type="ECO:0000256" key="3">
    <source>
        <dbReference type="SAM" id="Phobius"/>
    </source>
</evidence>
<dbReference type="InterPro" id="IPR006501">
    <property type="entry name" value="Pectinesterase_inhib_dom"/>
</dbReference>